<accession>A0A1V0BHG4</accession>
<dbReference type="EMBL" id="CP020121">
    <property type="protein sequence ID" value="AQZ99358.1"/>
    <property type="molecule type" value="Genomic_DNA"/>
</dbReference>
<dbReference type="AlphaFoldDB" id="A0A1V0BHG4"/>
<evidence type="ECO:0000313" key="2">
    <source>
        <dbReference type="Proteomes" id="UP000242792"/>
    </source>
</evidence>
<reference evidence="1 2" key="1">
    <citation type="submission" date="2017-03" db="EMBL/GenBank/DDBJ databases">
        <title>Rapid Whole Genome Sequencing of Comamonas kerstersii Causing Continuous ambulatory Peritoneal Dialysis-Associated Peritonitis.</title>
        <authorList>
            <person name="Zheng B."/>
        </authorList>
    </citation>
    <scope>NUCLEOTIDE SEQUENCE [LARGE SCALE GENOMIC DNA]</scope>
    <source>
        <strain evidence="1 2">8943</strain>
    </source>
</reference>
<evidence type="ECO:0000313" key="1">
    <source>
        <dbReference type="EMBL" id="AQZ99358.1"/>
    </source>
</evidence>
<dbReference type="KEGG" id="cke:B5M06_14965"/>
<gene>
    <name evidence="1" type="ORF">B5M06_14965</name>
</gene>
<protein>
    <submittedName>
        <fullName evidence="1">Uncharacterized protein</fullName>
    </submittedName>
</protein>
<name>A0A1V0BHG4_9BURK</name>
<dbReference type="OrthoDB" id="8913674at2"/>
<organism evidence="1 2">
    <name type="scientific">Comamonas kerstersii</name>
    <dbReference type="NCBI Taxonomy" id="225992"/>
    <lineage>
        <taxon>Bacteria</taxon>
        <taxon>Pseudomonadati</taxon>
        <taxon>Pseudomonadota</taxon>
        <taxon>Betaproteobacteria</taxon>
        <taxon>Burkholderiales</taxon>
        <taxon>Comamonadaceae</taxon>
        <taxon>Comamonas</taxon>
    </lineage>
</organism>
<sequence length="208" mass="23681">METYMLNPEPKETPTLNRAQRKAYDKLQKSAAFKKASPYRQAVELHRNGLGFLVPKEVYKEVSVPNLKPLVLLNDCRPYHETEVAGQLIKIRFAYERLKDGTADKNDFDRVGVAINLAKVRAMEIDETLANALERAQDAMTRCKDRYQRHGRFGFDGPGLQDMEYAIEANEEIVTHSSPKQMDMAMQAMVEALRKQTGYGQQLAAMLL</sequence>
<proteinExistence type="predicted"/>
<dbReference type="Proteomes" id="UP000242792">
    <property type="component" value="Chromosome"/>
</dbReference>